<evidence type="ECO:0000256" key="10">
    <source>
        <dbReference type="ARBA" id="ARBA00023012"/>
    </source>
</evidence>
<comment type="subcellular location">
    <subcellularLocation>
        <location evidence="2">Cell membrane</location>
        <topology evidence="2">Multi-pass membrane protein</topology>
    </subcellularLocation>
</comment>
<dbReference type="Gene3D" id="6.10.340.10">
    <property type="match status" value="1"/>
</dbReference>
<dbReference type="PROSITE" id="PS50885">
    <property type="entry name" value="HAMP"/>
    <property type="match status" value="1"/>
</dbReference>
<keyword evidence="13" id="KW-0812">Transmembrane</keyword>
<dbReference type="Pfam" id="PF00672">
    <property type="entry name" value="HAMP"/>
    <property type="match status" value="1"/>
</dbReference>
<keyword evidence="8 16" id="KW-0418">Kinase</keyword>
<dbReference type="GO" id="GO:0005886">
    <property type="term" value="C:plasma membrane"/>
    <property type="evidence" value="ECO:0007669"/>
    <property type="project" value="UniProtKB-SubCell"/>
</dbReference>
<keyword evidence="5" id="KW-0597">Phosphoprotein</keyword>
<dbReference type="Pfam" id="PF02518">
    <property type="entry name" value="HATPase_c"/>
    <property type="match status" value="1"/>
</dbReference>
<feature type="domain" description="Histidine kinase" evidence="14">
    <location>
        <begin position="264"/>
        <end position="477"/>
    </location>
</feature>
<dbReference type="PROSITE" id="PS50109">
    <property type="entry name" value="HIS_KIN"/>
    <property type="match status" value="1"/>
</dbReference>
<dbReference type="InterPro" id="IPR005467">
    <property type="entry name" value="His_kinase_dom"/>
</dbReference>
<evidence type="ECO:0000256" key="7">
    <source>
        <dbReference type="ARBA" id="ARBA00022741"/>
    </source>
</evidence>
<dbReference type="PANTHER" id="PTHR45528:SF1">
    <property type="entry name" value="SENSOR HISTIDINE KINASE CPXA"/>
    <property type="match status" value="1"/>
</dbReference>
<evidence type="ECO:0000256" key="6">
    <source>
        <dbReference type="ARBA" id="ARBA00022679"/>
    </source>
</evidence>
<keyword evidence="13" id="KW-1133">Transmembrane helix</keyword>
<name>A0A921HLJ3_9FIRM</name>
<accession>A0A921HLJ3</accession>
<evidence type="ECO:0000256" key="13">
    <source>
        <dbReference type="SAM" id="Phobius"/>
    </source>
</evidence>
<dbReference type="Proteomes" id="UP000780768">
    <property type="component" value="Unassembled WGS sequence"/>
</dbReference>
<comment type="catalytic activity">
    <reaction evidence="1">
        <text>ATP + protein L-histidine = ADP + protein N-phospho-L-histidine.</text>
        <dbReference type="EC" id="2.7.13.3"/>
    </reaction>
</comment>
<comment type="caution">
    <text evidence="16">The sequence shown here is derived from an EMBL/GenBank/DDBJ whole genome shotgun (WGS) entry which is preliminary data.</text>
</comment>
<feature type="domain" description="HAMP" evidence="15">
    <location>
        <begin position="203"/>
        <end position="249"/>
    </location>
</feature>
<evidence type="ECO:0000256" key="4">
    <source>
        <dbReference type="ARBA" id="ARBA00022475"/>
    </source>
</evidence>
<keyword evidence="10" id="KW-0902">Two-component regulatory system</keyword>
<dbReference type="InterPro" id="IPR003660">
    <property type="entry name" value="HAMP_dom"/>
</dbReference>
<evidence type="ECO:0000256" key="12">
    <source>
        <dbReference type="SAM" id="Coils"/>
    </source>
</evidence>
<dbReference type="SUPFAM" id="SSF55874">
    <property type="entry name" value="ATPase domain of HSP90 chaperone/DNA topoisomerase II/histidine kinase"/>
    <property type="match status" value="1"/>
</dbReference>
<evidence type="ECO:0000256" key="11">
    <source>
        <dbReference type="ARBA" id="ARBA00023136"/>
    </source>
</evidence>
<sequence length="477" mass="54687">MPFKLINKLMLILTAIVLFFTVSFCSLFGFIFLRHANDVENSRLETAALSFADVLSKTTNDSIPITVSYNNNVLQLLNVLNQNEIWLVDKNTLQITGSRSYPNLIYNQLSEQCQNDIQTIFTGQNLRTGDFTAFTNSDYITIGVPVYNKTGEVKAALLLHDRLPSFQHSWYDGIAILLLCFVILLILSLFLLRYFVKKYILSLSVLNKFMQKIVNHNYETQIKTKSTDEIALLAQNLNKLSHYLQNMENTTQFKEKSCSDLIVKTAYKLHSPIKEIKAALNELTAKNKSALNKATVNKMTRELEKMQHLTNNLLNLTQITDTGFSMRKDLLNVLDILQDSLKARQSSADDKHITFKTHILLDNQLILFTGDANRLKQMFCETLDKALQLYPASSTLHIKVSEDREHYYITFQNSNSEVSLTQLPEVFQQFYSAKPDDSLFSSIELSIAQHLAKLHHIKLTYEQQADEYTAFKFTLDK</sequence>
<dbReference type="GO" id="GO:0000155">
    <property type="term" value="F:phosphorelay sensor kinase activity"/>
    <property type="evidence" value="ECO:0007669"/>
    <property type="project" value="TreeGrafter"/>
</dbReference>
<dbReference type="SUPFAM" id="SSF158472">
    <property type="entry name" value="HAMP domain-like"/>
    <property type="match status" value="1"/>
</dbReference>
<evidence type="ECO:0000256" key="3">
    <source>
        <dbReference type="ARBA" id="ARBA00012438"/>
    </source>
</evidence>
<dbReference type="AlphaFoldDB" id="A0A921HLJ3"/>
<gene>
    <name evidence="16" type="ORF">K8V65_03170</name>
</gene>
<evidence type="ECO:0000259" key="14">
    <source>
        <dbReference type="PROSITE" id="PS50109"/>
    </source>
</evidence>
<keyword evidence="12" id="KW-0175">Coiled coil</keyword>
<evidence type="ECO:0000256" key="5">
    <source>
        <dbReference type="ARBA" id="ARBA00022553"/>
    </source>
</evidence>
<evidence type="ECO:0000259" key="15">
    <source>
        <dbReference type="PROSITE" id="PS50885"/>
    </source>
</evidence>
<keyword evidence="4" id="KW-1003">Cell membrane</keyword>
<keyword evidence="6" id="KW-0808">Transferase</keyword>
<dbReference type="InterPro" id="IPR036890">
    <property type="entry name" value="HATPase_C_sf"/>
</dbReference>
<keyword evidence="11 13" id="KW-0472">Membrane</keyword>
<dbReference type="Gene3D" id="3.30.565.10">
    <property type="entry name" value="Histidine kinase-like ATPase, C-terminal domain"/>
    <property type="match status" value="1"/>
</dbReference>
<organism evidence="16 17">
    <name type="scientific">Megamonas hypermegale</name>
    <dbReference type="NCBI Taxonomy" id="158847"/>
    <lineage>
        <taxon>Bacteria</taxon>
        <taxon>Bacillati</taxon>
        <taxon>Bacillota</taxon>
        <taxon>Negativicutes</taxon>
        <taxon>Selenomonadales</taxon>
        <taxon>Selenomonadaceae</taxon>
        <taxon>Megamonas</taxon>
    </lineage>
</organism>
<feature type="transmembrane region" description="Helical" evidence="13">
    <location>
        <begin position="12"/>
        <end position="33"/>
    </location>
</feature>
<feature type="transmembrane region" description="Helical" evidence="13">
    <location>
        <begin position="174"/>
        <end position="196"/>
    </location>
</feature>
<feature type="coiled-coil region" evidence="12">
    <location>
        <begin position="230"/>
        <end position="293"/>
    </location>
</feature>
<evidence type="ECO:0000256" key="9">
    <source>
        <dbReference type="ARBA" id="ARBA00022840"/>
    </source>
</evidence>
<dbReference type="InterPro" id="IPR003594">
    <property type="entry name" value="HATPase_dom"/>
</dbReference>
<evidence type="ECO:0000256" key="2">
    <source>
        <dbReference type="ARBA" id="ARBA00004651"/>
    </source>
</evidence>
<dbReference type="EMBL" id="DYVR01000085">
    <property type="protein sequence ID" value="HJF84650.1"/>
    <property type="molecule type" value="Genomic_DNA"/>
</dbReference>
<dbReference type="InterPro" id="IPR050398">
    <property type="entry name" value="HssS/ArlS-like"/>
</dbReference>
<dbReference type="GO" id="GO:0005524">
    <property type="term" value="F:ATP binding"/>
    <property type="evidence" value="ECO:0007669"/>
    <property type="project" value="UniProtKB-KW"/>
</dbReference>
<evidence type="ECO:0000256" key="1">
    <source>
        <dbReference type="ARBA" id="ARBA00000085"/>
    </source>
</evidence>
<keyword evidence="9" id="KW-0067">ATP-binding</keyword>
<protein>
    <recommendedName>
        <fullName evidence="3">histidine kinase</fullName>
        <ecNumber evidence="3">2.7.13.3</ecNumber>
    </recommendedName>
</protein>
<evidence type="ECO:0000256" key="8">
    <source>
        <dbReference type="ARBA" id="ARBA00022777"/>
    </source>
</evidence>
<dbReference type="CDD" id="cd06225">
    <property type="entry name" value="HAMP"/>
    <property type="match status" value="1"/>
</dbReference>
<dbReference type="EC" id="2.7.13.3" evidence="3"/>
<reference evidence="16" key="1">
    <citation type="journal article" date="2021" name="PeerJ">
        <title>Extensive microbial diversity within the chicken gut microbiome revealed by metagenomics and culture.</title>
        <authorList>
            <person name="Gilroy R."/>
            <person name="Ravi A."/>
            <person name="Getino M."/>
            <person name="Pursley I."/>
            <person name="Horton D.L."/>
            <person name="Alikhan N.F."/>
            <person name="Baker D."/>
            <person name="Gharbi K."/>
            <person name="Hall N."/>
            <person name="Watson M."/>
            <person name="Adriaenssens E.M."/>
            <person name="Foster-Nyarko E."/>
            <person name="Jarju S."/>
            <person name="Secka A."/>
            <person name="Antonio M."/>
            <person name="Oren A."/>
            <person name="Chaudhuri R.R."/>
            <person name="La Ragione R."/>
            <person name="Hildebrand F."/>
            <person name="Pallen M.J."/>
        </authorList>
    </citation>
    <scope>NUCLEOTIDE SEQUENCE</scope>
    <source>
        <strain evidence="16">7318</strain>
    </source>
</reference>
<evidence type="ECO:0000313" key="17">
    <source>
        <dbReference type="Proteomes" id="UP000780768"/>
    </source>
</evidence>
<reference evidence="16" key="2">
    <citation type="submission" date="2021-09" db="EMBL/GenBank/DDBJ databases">
        <authorList>
            <person name="Gilroy R."/>
        </authorList>
    </citation>
    <scope>NUCLEOTIDE SEQUENCE</scope>
    <source>
        <strain evidence="16">7318</strain>
    </source>
</reference>
<proteinExistence type="predicted"/>
<keyword evidence="7" id="KW-0547">Nucleotide-binding</keyword>
<evidence type="ECO:0000313" key="16">
    <source>
        <dbReference type="EMBL" id="HJF84650.1"/>
    </source>
</evidence>
<dbReference type="PANTHER" id="PTHR45528">
    <property type="entry name" value="SENSOR HISTIDINE KINASE CPXA"/>
    <property type="match status" value="1"/>
</dbReference>